<evidence type="ECO:0000256" key="2">
    <source>
        <dbReference type="SAM" id="SignalP"/>
    </source>
</evidence>
<gene>
    <name evidence="3" type="ORF">CJ030_MR7G014318</name>
    <name evidence="4" type="ORF">CJ030_MR7G014346</name>
</gene>
<sequence length="73" mass="8123">MAGLKFWLCLFLAIVGSSSSESRSRPSPLVNKSNRVLTEIANEVLKASMERRVGRSNFETKRMIPGGPDPQHH</sequence>
<evidence type="ECO:0000256" key="1">
    <source>
        <dbReference type="SAM" id="MobiDB-lite"/>
    </source>
</evidence>
<reference evidence="3 5" key="2">
    <citation type="journal article" date="2019" name="Plant Biotechnol. J.">
        <title>The red bayberry genome and genetic basis of sex determination.</title>
        <authorList>
            <person name="Jia H.M."/>
            <person name="Jia H.J."/>
            <person name="Cai Q.L."/>
            <person name="Wang Y."/>
            <person name="Zhao H.B."/>
            <person name="Yang W.F."/>
            <person name="Wang G.Y."/>
            <person name="Li Y.H."/>
            <person name="Zhan D.L."/>
            <person name="Shen Y.T."/>
            <person name="Niu Q.F."/>
            <person name="Chang L."/>
            <person name="Qiu J."/>
            <person name="Zhao L."/>
            <person name="Xie H.B."/>
            <person name="Fu W.Y."/>
            <person name="Jin J."/>
            <person name="Li X.W."/>
            <person name="Jiao Y."/>
            <person name="Zhou C.C."/>
            <person name="Tu T."/>
            <person name="Chai C.Y."/>
            <person name="Gao J.L."/>
            <person name="Fan L.J."/>
            <person name="van de Weg E."/>
            <person name="Wang J.Y."/>
            <person name="Gao Z.S."/>
        </authorList>
    </citation>
    <scope>NUCLEOTIDE SEQUENCE [LARGE SCALE GENOMIC DNA]</scope>
    <source>
        <tissue evidence="3">Leaves</tissue>
    </source>
</reference>
<accession>A0A6A1V0K5</accession>
<reference evidence="3" key="3">
    <citation type="submission" date="2019-09" db="EMBL/GenBank/DDBJ databases">
        <authorList>
            <person name="Gao Z."/>
        </authorList>
    </citation>
    <scope>NUCLEOTIDE SEQUENCE</scope>
    <source>
        <tissue evidence="3">Leaves</tissue>
    </source>
</reference>
<dbReference type="OrthoDB" id="1413556at2759"/>
<comment type="caution">
    <text evidence="3">The sequence shown here is derived from an EMBL/GenBank/DDBJ whole genome shotgun (WGS) entry which is preliminary data.</text>
</comment>
<protein>
    <submittedName>
        <fullName evidence="3">CLAVATA3/ESR (CLE)-related protein 1</fullName>
    </submittedName>
</protein>
<dbReference type="AlphaFoldDB" id="A0A6A1V0K5"/>
<name>A0A6A1V0K5_9ROSI</name>
<dbReference type="Proteomes" id="UP000516437">
    <property type="component" value="Chromosome 7"/>
</dbReference>
<evidence type="ECO:0000313" key="3">
    <source>
        <dbReference type="EMBL" id="KAB1206173.1"/>
    </source>
</evidence>
<dbReference type="EMBL" id="RXIC02000025">
    <property type="protein sequence ID" value="KAB1206173.1"/>
    <property type="molecule type" value="Genomic_DNA"/>
</dbReference>
<feature type="region of interest" description="Disordered" evidence="1">
    <location>
        <begin position="52"/>
        <end position="73"/>
    </location>
</feature>
<dbReference type="EMBL" id="RXIC02000025">
    <property type="protein sequence ID" value="KAB1206201.1"/>
    <property type="molecule type" value="Genomic_DNA"/>
</dbReference>
<organism evidence="3 5">
    <name type="scientific">Morella rubra</name>
    <name type="common">Chinese bayberry</name>
    <dbReference type="NCBI Taxonomy" id="262757"/>
    <lineage>
        <taxon>Eukaryota</taxon>
        <taxon>Viridiplantae</taxon>
        <taxon>Streptophyta</taxon>
        <taxon>Embryophyta</taxon>
        <taxon>Tracheophyta</taxon>
        <taxon>Spermatophyta</taxon>
        <taxon>Magnoliopsida</taxon>
        <taxon>eudicotyledons</taxon>
        <taxon>Gunneridae</taxon>
        <taxon>Pentapetalae</taxon>
        <taxon>rosids</taxon>
        <taxon>fabids</taxon>
        <taxon>Fagales</taxon>
        <taxon>Myricaceae</taxon>
        <taxon>Morella</taxon>
    </lineage>
</organism>
<keyword evidence="2" id="KW-0732">Signal</keyword>
<keyword evidence="5" id="KW-1185">Reference proteome</keyword>
<proteinExistence type="predicted"/>
<feature type="signal peptide" evidence="2">
    <location>
        <begin position="1"/>
        <end position="20"/>
    </location>
</feature>
<evidence type="ECO:0000313" key="5">
    <source>
        <dbReference type="Proteomes" id="UP000516437"/>
    </source>
</evidence>
<evidence type="ECO:0000313" key="4">
    <source>
        <dbReference type="EMBL" id="KAB1206201.1"/>
    </source>
</evidence>
<reference evidence="3" key="1">
    <citation type="submission" date="2018-07" db="EMBL/GenBank/DDBJ databases">
        <authorList>
            <person name="Gao Z.-S."/>
            <person name="Jia H.-M."/>
            <person name="Jia H.-J."/>
            <person name="Cai Q.-L."/>
            <person name="Wang Y."/>
            <person name="Zhao H.-B."/>
        </authorList>
    </citation>
    <scope>NUCLEOTIDE SEQUENCE</scope>
    <source>
        <tissue evidence="3">Leaves</tissue>
    </source>
</reference>
<feature type="compositionally biased region" description="Basic and acidic residues" evidence="1">
    <location>
        <begin position="52"/>
        <end position="62"/>
    </location>
</feature>
<feature type="chain" id="PRO_5036163145" evidence="2">
    <location>
        <begin position="21"/>
        <end position="73"/>
    </location>
</feature>